<dbReference type="GO" id="GO:0019546">
    <property type="term" value="P:L-arginine deiminase pathway"/>
    <property type="evidence" value="ECO:0007669"/>
    <property type="project" value="TreeGrafter"/>
</dbReference>
<dbReference type="InterPro" id="IPR003876">
    <property type="entry name" value="Arg_deiminase"/>
</dbReference>
<accession>A0A830GUQ7</accession>
<evidence type="ECO:0000313" key="2">
    <source>
        <dbReference type="EMBL" id="GGP19983.1"/>
    </source>
</evidence>
<keyword evidence="2" id="KW-0808">Transferase</keyword>
<sequence length="408" mass="46276">MIHRPGIEMFYGLLHPKSFLYERAFSMDEALYEHEVLEHALEREGVAVHRAKKVIVQRIKSSPEFREKVVERVKRLVEFRGDVDDDASEFINNLSAYDPEFLFNVLVLRPTLILKRRRRSRSYRVYVVNRMPLANMYFMRDQQLTVPNGIIQGRMALPQRRAETQVTELAFEALSMPLIYRISSPGVLEGGDYMPMGDFAVIGYGHRSNRSGIMQAMGLLGVKEVAVVRLPRHPLVPSRDSMLDMHLDTFFNVAGDGLAVGNVEMMRDASVVVYANEGDGFVALAKTNLLDYMKSKGFNIIPITFMEQLSYASNFLTISDRKIVTPNVEMNASKVINALMMKTEASPEYSKLFQVAKAEYGKLRTEGHIFPHKPELIEEGVDFVQIDVSELTGGYGGIHCMTSIVNRH</sequence>
<dbReference type="PRINTS" id="PR01466">
    <property type="entry name" value="ARGDEIMINASE"/>
</dbReference>
<dbReference type="GO" id="GO:0016740">
    <property type="term" value="F:transferase activity"/>
    <property type="evidence" value="ECO:0007669"/>
    <property type="project" value="UniProtKB-KW"/>
</dbReference>
<dbReference type="AlphaFoldDB" id="A0A830GUQ7"/>
<dbReference type="GO" id="GO:0016990">
    <property type="term" value="F:arginine deiminase activity"/>
    <property type="evidence" value="ECO:0007669"/>
    <property type="project" value="InterPro"/>
</dbReference>
<keyword evidence="1" id="KW-0378">Hydrolase</keyword>
<protein>
    <submittedName>
        <fullName evidence="2">Amidinotransferase</fullName>
    </submittedName>
</protein>
<dbReference type="Proteomes" id="UP000610960">
    <property type="component" value="Unassembled WGS sequence"/>
</dbReference>
<dbReference type="Gene3D" id="3.75.10.10">
    <property type="entry name" value="L-arginine/glycine Amidinotransferase, Chain A"/>
    <property type="match status" value="1"/>
</dbReference>
<comment type="caution">
    <text evidence="2">The sequence shown here is derived from an EMBL/GenBank/DDBJ whole genome shotgun (WGS) entry which is preliminary data.</text>
</comment>
<dbReference type="EMBL" id="BMNL01000001">
    <property type="protein sequence ID" value="GGP19983.1"/>
    <property type="molecule type" value="Genomic_DNA"/>
</dbReference>
<reference evidence="2" key="1">
    <citation type="journal article" date="2014" name="Int. J. Syst. Evol. Microbiol.">
        <title>Complete genome sequence of Corynebacterium casei LMG S-19264T (=DSM 44701T), isolated from a smear-ripened cheese.</title>
        <authorList>
            <consortium name="US DOE Joint Genome Institute (JGI-PGF)"/>
            <person name="Walter F."/>
            <person name="Albersmeier A."/>
            <person name="Kalinowski J."/>
            <person name="Ruckert C."/>
        </authorList>
    </citation>
    <scope>NUCLEOTIDE SEQUENCE</scope>
    <source>
        <strain evidence="2">JCM 10088</strain>
    </source>
</reference>
<evidence type="ECO:0000256" key="1">
    <source>
        <dbReference type="ARBA" id="ARBA00022801"/>
    </source>
</evidence>
<gene>
    <name evidence="2" type="ORF">GCM10007981_05980</name>
</gene>
<evidence type="ECO:0000313" key="3">
    <source>
        <dbReference type="Proteomes" id="UP000610960"/>
    </source>
</evidence>
<reference evidence="2" key="2">
    <citation type="submission" date="2020-09" db="EMBL/GenBank/DDBJ databases">
        <authorList>
            <person name="Sun Q."/>
            <person name="Ohkuma M."/>
        </authorList>
    </citation>
    <scope>NUCLEOTIDE SEQUENCE</scope>
    <source>
        <strain evidence="2">JCM 10088</strain>
    </source>
</reference>
<name>A0A830GUQ7_9CREN</name>
<proteinExistence type="predicted"/>
<dbReference type="SUPFAM" id="SSF55909">
    <property type="entry name" value="Pentein"/>
    <property type="match status" value="1"/>
</dbReference>
<dbReference type="PANTHER" id="PTHR47271:SF2">
    <property type="entry name" value="ARGININE DEIMINASE"/>
    <property type="match status" value="1"/>
</dbReference>
<dbReference type="Pfam" id="PF02274">
    <property type="entry name" value="ADI"/>
    <property type="match status" value="1"/>
</dbReference>
<dbReference type="PANTHER" id="PTHR47271">
    <property type="entry name" value="ARGININE DEIMINASE"/>
    <property type="match status" value="1"/>
</dbReference>
<organism evidence="2 3">
    <name type="scientific">Thermocladium modestius</name>
    <dbReference type="NCBI Taxonomy" id="62609"/>
    <lineage>
        <taxon>Archaea</taxon>
        <taxon>Thermoproteota</taxon>
        <taxon>Thermoprotei</taxon>
        <taxon>Thermoproteales</taxon>
        <taxon>Thermoproteaceae</taxon>
        <taxon>Thermocladium</taxon>
    </lineage>
</organism>
<keyword evidence="3" id="KW-1185">Reference proteome</keyword>